<feature type="transmembrane region" description="Helical" evidence="1">
    <location>
        <begin position="106"/>
        <end position="127"/>
    </location>
</feature>
<dbReference type="InterPro" id="IPR000873">
    <property type="entry name" value="AMP-dep_synth/lig_dom"/>
</dbReference>
<evidence type="ECO:0000259" key="3">
    <source>
        <dbReference type="Pfam" id="PF13193"/>
    </source>
</evidence>
<dbReference type="InterPro" id="IPR020845">
    <property type="entry name" value="AMP-binding_CS"/>
</dbReference>
<accession>A0A8K0XU92</accession>
<dbReference type="InterPro" id="IPR050237">
    <property type="entry name" value="ATP-dep_AMP-bd_enzyme"/>
</dbReference>
<keyword evidence="5" id="KW-1185">Reference proteome</keyword>
<dbReference type="InterPro" id="IPR025110">
    <property type="entry name" value="AMP-bd_C"/>
</dbReference>
<dbReference type="PROSITE" id="PS00455">
    <property type="entry name" value="AMP_BINDING"/>
    <property type="match status" value="1"/>
</dbReference>
<feature type="domain" description="AMP-dependent synthetase/ligase" evidence="2">
    <location>
        <begin position="53"/>
        <end position="427"/>
    </location>
</feature>
<dbReference type="InterPro" id="IPR042099">
    <property type="entry name" value="ANL_N_sf"/>
</dbReference>
<comment type="caution">
    <text evidence="4">The sequence shown here is derived from an EMBL/GenBank/DDBJ whole genome shotgun (WGS) entry which is preliminary data.</text>
</comment>
<organism evidence="4 5">
    <name type="scientific">Cristinia sonorae</name>
    <dbReference type="NCBI Taxonomy" id="1940300"/>
    <lineage>
        <taxon>Eukaryota</taxon>
        <taxon>Fungi</taxon>
        <taxon>Dikarya</taxon>
        <taxon>Basidiomycota</taxon>
        <taxon>Agaricomycotina</taxon>
        <taxon>Agaricomycetes</taxon>
        <taxon>Agaricomycetidae</taxon>
        <taxon>Agaricales</taxon>
        <taxon>Pleurotineae</taxon>
        <taxon>Stephanosporaceae</taxon>
        <taxon>Cristinia</taxon>
    </lineage>
</organism>
<dbReference type="InterPro" id="IPR045851">
    <property type="entry name" value="AMP-bd_C_sf"/>
</dbReference>
<evidence type="ECO:0000259" key="2">
    <source>
        <dbReference type="Pfam" id="PF00501"/>
    </source>
</evidence>
<sequence length="584" mass="65041">MSLTKRTLAECDAILTAPGMPYEVETRIVDGRVQRVYKHLPRSIRDFWQLYGAQHREQTYVVYEDLRLTYGEAYDGSLHVARIFERVYGVRKGDRVAICSRNLPEYLVAFWACHLIGAVSVMVNAWLPFKPLTYCLEQSASRLVIVDAERADVISPVVPHLRKTGVAGFLVWGSASLRREWDGLKLWSDVMHLRNQSLELLYPPQTDAVTIEPEDDATIFFTSGTTGLPKGVLSTQRQFLTNILNAKIGSSRAILRSGIDLPTDPTGPQKSVLISVPFFHVSGTTSLTMLATSMGMKIVLMRKWDVTKENVRIAGGVPAIVADLLDSPLEGHPFETLIFGGSPAHDRLPRKARMSWPTANMSQTYGLTEANSISVSITGEDYEARPTSTGIPSVVNDILIIRDGMAVPRGQEGEIWLRGPNIMKCYWKDPEATARALTADGWLKTGDLGLIDKEGFLYIRDRIKDLINRGGEKIDSISVENAIHADDRIYQVAAVGVPDPRLGELVAAVVSVKPGFRGQVKEEEVINMVRGNLPHYAVPVMVIVLNNSFELTPSHKIRKEPLRALARQEWERRSRGPPHTMARL</sequence>
<evidence type="ECO:0008006" key="6">
    <source>
        <dbReference type="Google" id="ProtNLM"/>
    </source>
</evidence>
<dbReference type="Proteomes" id="UP000813824">
    <property type="component" value="Unassembled WGS sequence"/>
</dbReference>
<gene>
    <name evidence="4" type="ORF">BXZ70DRAFT_998122</name>
</gene>
<dbReference type="OrthoDB" id="10253115at2759"/>
<dbReference type="SUPFAM" id="SSF56801">
    <property type="entry name" value="Acetyl-CoA synthetase-like"/>
    <property type="match status" value="1"/>
</dbReference>
<dbReference type="EMBL" id="JAEVFJ010000003">
    <property type="protein sequence ID" value="KAH8105971.1"/>
    <property type="molecule type" value="Genomic_DNA"/>
</dbReference>
<proteinExistence type="predicted"/>
<dbReference type="AlphaFoldDB" id="A0A8K0XU92"/>
<dbReference type="Pfam" id="PF13193">
    <property type="entry name" value="AMP-binding_C"/>
    <property type="match status" value="1"/>
</dbReference>
<name>A0A8K0XU92_9AGAR</name>
<reference evidence="4" key="1">
    <citation type="journal article" date="2021" name="New Phytol.">
        <title>Evolutionary innovations through gain and loss of genes in the ectomycorrhizal Boletales.</title>
        <authorList>
            <person name="Wu G."/>
            <person name="Miyauchi S."/>
            <person name="Morin E."/>
            <person name="Kuo A."/>
            <person name="Drula E."/>
            <person name="Varga T."/>
            <person name="Kohler A."/>
            <person name="Feng B."/>
            <person name="Cao Y."/>
            <person name="Lipzen A."/>
            <person name="Daum C."/>
            <person name="Hundley H."/>
            <person name="Pangilinan J."/>
            <person name="Johnson J."/>
            <person name="Barry K."/>
            <person name="LaButti K."/>
            <person name="Ng V."/>
            <person name="Ahrendt S."/>
            <person name="Min B."/>
            <person name="Choi I.G."/>
            <person name="Park H."/>
            <person name="Plett J.M."/>
            <person name="Magnuson J."/>
            <person name="Spatafora J.W."/>
            <person name="Nagy L.G."/>
            <person name="Henrissat B."/>
            <person name="Grigoriev I.V."/>
            <person name="Yang Z.L."/>
            <person name="Xu J."/>
            <person name="Martin F.M."/>
        </authorList>
    </citation>
    <scope>NUCLEOTIDE SEQUENCE</scope>
    <source>
        <strain evidence="4">KKN 215</strain>
    </source>
</reference>
<dbReference type="Gene3D" id="3.40.50.12780">
    <property type="entry name" value="N-terminal domain of ligase-like"/>
    <property type="match status" value="1"/>
</dbReference>
<keyword evidence="1" id="KW-0472">Membrane</keyword>
<dbReference type="Pfam" id="PF00501">
    <property type="entry name" value="AMP-binding"/>
    <property type="match status" value="1"/>
</dbReference>
<evidence type="ECO:0000313" key="5">
    <source>
        <dbReference type="Proteomes" id="UP000813824"/>
    </source>
</evidence>
<dbReference type="Gene3D" id="3.30.300.30">
    <property type="match status" value="1"/>
</dbReference>
<evidence type="ECO:0000256" key="1">
    <source>
        <dbReference type="SAM" id="Phobius"/>
    </source>
</evidence>
<dbReference type="PANTHER" id="PTHR43767:SF1">
    <property type="entry name" value="NONRIBOSOMAL PEPTIDE SYNTHASE PES1 (EUROFUNG)-RELATED"/>
    <property type="match status" value="1"/>
</dbReference>
<evidence type="ECO:0000313" key="4">
    <source>
        <dbReference type="EMBL" id="KAH8105971.1"/>
    </source>
</evidence>
<dbReference type="GO" id="GO:0016878">
    <property type="term" value="F:acid-thiol ligase activity"/>
    <property type="evidence" value="ECO:0007669"/>
    <property type="project" value="UniProtKB-ARBA"/>
</dbReference>
<keyword evidence="1" id="KW-1133">Transmembrane helix</keyword>
<feature type="domain" description="AMP-binding enzyme C-terminal" evidence="3">
    <location>
        <begin position="479"/>
        <end position="556"/>
    </location>
</feature>
<dbReference type="PANTHER" id="PTHR43767">
    <property type="entry name" value="LONG-CHAIN-FATTY-ACID--COA LIGASE"/>
    <property type="match status" value="1"/>
</dbReference>
<protein>
    <recommendedName>
        <fullName evidence="6">Acetyl-CoA synthetase-like protein</fullName>
    </recommendedName>
</protein>
<keyword evidence="1" id="KW-0812">Transmembrane</keyword>